<dbReference type="PANTHER" id="PTHR45973:SF9">
    <property type="entry name" value="LEUCINE-RICH REPEAT-CONTAINING PROTEIN 46"/>
    <property type="match status" value="1"/>
</dbReference>
<dbReference type="PANTHER" id="PTHR45973">
    <property type="entry name" value="PROTEIN PHOSPHATASE 1 REGULATORY SUBUNIT SDS22-RELATED"/>
    <property type="match status" value="1"/>
</dbReference>
<feature type="compositionally biased region" description="Basic residues" evidence="6">
    <location>
        <begin position="358"/>
        <end position="371"/>
    </location>
</feature>
<evidence type="ECO:0000256" key="1">
    <source>
        <dbReference type="ARBA" id="ARBA00004138"/>
    </source>
</evidence>
<evidence type="ECO:0000313" key="7">
    <source>
        <dbReference type="EMBL" id="KAH0501079.1"/>
    </source>
</evidence>
<dbReference type="PROSITE" id="PS51450">
    <property type="entry name" value="LRR"/>
    <property type="match status" value="1"/>
</dbReference>
<keyword evidence="2" id="KW-0433">Leucine-rich repeat</keyword>
<proteinExistence type="predicted"/>
<organism evidence="7 8">
    <name type="scientific">Microtus ochrogaster</name>
    <name type="common">Prairie vole</name>
    <dbReference type="NCBI Taxonomy" id="79684"/>
    <lineage>
        <taxon>Eukaryota</taxon>
        <taxon>Metazoa</taxon>
        <taxon>Chordata</taxon>
        <taxon>Craniata</taxon>
        <taxon>Vertebrata</taxon>
        <taxon>Euteleostomi</taxon>
        <taxon>Mammalia</taxon>
        <taxon>Eutheria</taxon>
        <taxon>Euarchontoglires</taxon>
        <taxon>Glires</taxon>
        <taxon>Rodentia</taxon>
        <taxon>Myomorpha</taxon>
        <taxon>Muroidea</taxon>
        <taxon>Cricetidae</taxon>
        <taxon>Arvicolinae</taxon>
        <taxon>Microtus</taxon>
    </lineage>
</organism>
<sequence length="398" mass="43908">MPGSEQKAKKAAQSTEDGEVPITEALITKRNLNFPEDEDLSEKMFHTLDELETVRLDREGITAISNLEGLQNIHSLYLQLNKIQRIENLACITSLRYVAPRQQRSKALGGEKPATPLELSGGSPSLALCQLRRLALLSSPHSVPPLVGQLSALGSPPSSSSLSSLFPCSFLSLAGNQIRQVENLLDLQYLQFLDLSENLIEVLKLDEFPQSLLILNLCGNPCTTQDGYRKTVIESLPLLLDLDKQPIIERWTSDEEDKSSDEEEEFPELNGPFCAERGFFKDLEQELQQHREQRQQEVLAEHLSRMETQPVLTDLPILPAMPMAGDGSPAVTVQPEKELAPKAASSTETTSSTMKPVPRSHKSSVRARKRAPTATATAKTSLAAAPSKTKTIPRRNTK</sequence>
<evidence type="ECO:0000256" key="2">
    <source>
        <dbReference type="ARBA" id="ARBA00022614"/>
    </source>
</evidence>
<dbReference type="EMBL" id="JAATJU010026900">
    <property type="protein sequence ID" value="KAH0501079.1"/>
    <property type="molecule type" value="Genomic_DNA"/>
</dbReference>
<evidence type="ECO:0000256" key="5">
    <source>
        <dbReference type="ARBA" id="ARBA00023273"/>
    </source>
</evidence>
<dbReference type="InterPro" id="IPR032675">
    <property type="entry name" value="LRR_dom_sf"/>
</dbReference>
<dbReference type="InterPro" id="IPR050576">
    <property type="entry name" value="Cilia_flagella_integrity"/>
</dbReference>
<dbReference type="Proteomes" id="UP000710432">
    <property type="component" value="Unassembled WGS sequence"/>
</dbReference>
<protein>
    <submittedName>
        <fullName evidence="7">Leucine-rich repeat-containing protein 46</fullName>
    </submittedName>
</protein>
<evidence type="ECO:0000256" key="4">
    <source>
        <dbReference type="ARBA" id="ARBA00023069"/>
    </source>
</evidence>
<feature type="region of interest" description="Disordered" evidence="6">
    <location>
        <begin position="1"/>
        <end position="21"/>
    </location>
</feature>
<keyword evidence="4" id="KW-0969">Cilium</keyword>
<comment type="caution">
    <text evidence="7">The sequence shown here is derived from an EMBL/GenBank/DDBJ whole genome shotgun (WGS) entry which is preliminary data.</text>
</comment>
<keyword evidence="3" id="KW-0677">Repeat</keyword>
<dbReference type="Gene3D" id="3.80.10.10">
    <property type="entry name" value="Ribonuclease Inhibitor"/>
    <property type="match status" value="2"/>
</dbReference>
<reference evidence="7" key="1">
    <citation type="submission" date="2020-03" db="EMBL/GenBank/DDBJ databases">
        <title>Studies in the Genomics of Life Span.</title>
        <authorList>
            <person name="Glass D."/>
        </authorList>
    </citation>
    <scope>NUCLEOTIDE SEQUENCE</scope>
    <source>
        <strain evidence="7">LTLLF</strain>
        <tissue evidence="7">Muscle</tissue>
    </source>
</reference>
<feature type="compositionally biased region" description="Low complexity" evidence="6">
    <location>
        <begin position="372"/>
        <end position="390"/>
    </location>
</feature>
<comment type="subcellular location">
    <subcellularLocation>
        <location evidence="1">Cell projection</location>
        <location evidence="1">Cilium</location>
    </subcellularLocation>
</comment>
<evidence type="ECO:0000313" key="8">
    <source>
        <dbReference type="Proteomes" id="UP000710432"/>
    </source>
</evidence>
<dbReference type="InterPro" id="IPR001611">
    <property type="entry name" value="Leu-rich_rpt"/>
</dbReference>
<evidence type="ECO:0000256" key="6">
    <source>
        <dbReference type="SAM" id="MobiDB-lite"/>
    </source>
</evidence>
<keyword evidence="5" id="KW-0966">Cell projection</keyword>
<name>A0A8J6FYP2_MICOH</name>
<dbReference type="SMART" id="SM00365">
    <property type="entry name" value="LRR_SD22"/>
    <property type="match status" value="3"/>
</dbReference>
<dbReference type="AlphaFoldDB" id="A0A8J6FYP2"/>
<dbReference type="SUPFAM" id="SSF52058">
    <property type="entry name" value="L domain-like"/>
    <property type="match status" value="2"/>
</dbReference>
<evidence type="ECO:0000256" key="3">
    <source>
        <dbReference type="ARBA" id="ARBA00022737"/>
    </source>
</evidence>
<feature type="region of interest" description="Disordered" evidence="6">
    <location>
        <begin position="326"/>
        <end position="398"/>
    </location>
</feature>
<accession>A0A8J6FYP2</accession>
<gene>
    <name evidence="7" type="ORF">LTLLF_197860</name>
</gene>